<dbReference type="AlphaFoldDB" id="A0AA35ISK6"/>
<evidence type="ECO:0000313" key="3">
    <source>
        <dbReference type="EMBL" id="CAI4034885.1"/>
    </source>
</evidence>
<dbReference type="RefSeq" id="XP_056079281.1">
    <property type="nucleotide sequence ID" value="XM_056225465.1"/>
</dbReference>
<evidence type="ECO:0000259" key="2">
    <source>
        <dbReference type="Pfam" id="PF00561"/>
    </source>
</evidence>
<organism evidence="4 5">
    <name type="scientific">Saccharomyces mikatae IFO 1815</name>
    <dbReference type="NCBI Taxonomy" id="226126"/>
    <lineage>
        <taxon>Eukaryota</taxon>
        <taxon>Fungi</taxon>
        <taxon>Dikarya</taxon>
        <taxon>Ascomycota</taxon>
        <taxon>Saccharomycotina</taxon>
        <taxon>Saccharomycetes</taxon>
        <taxon>Saccharomycetales</taxon>
        <taxon>Saccharomycetaceae</taxon>
        <taxon>Saccharomyces</taxon>
    </lineage>
</organism>
<gene>
    <name evidence="4" type="primary">SMKI14G3800</name>
    <name evidence="3" type="synonym">SMKI12G0210</name>
    <name evidence="3" type="ORF">SMKI_12G0210</name>
    <name evidence="4" type="ORF">SMKI_14G3800</name>
</gene>
<dbReference type="GO" id="GO:0004301">
    <property type="term" value="F:epoxide hydrolase activity"/>
    <property type="evidence" value="ECO:0007669"/>
    <property type="project" value="TreeGrafter"/>
</dbReference>
<evidence type="ECO:0000256" key="1">
    <source>
        <dbReference type="ARBA" id="ARBA00022801"/>
    </source>
</evidence>
<dbReference type="InterPro" id="IPR029058">
    <property type="entry name" value="AB_hydrolase_fold"/>
</dbReference>
<keyword evidence="1" id="KW-0378">Hydrolase</keyword>
<keyword evidence="5" id="KW-1185">Reference proteome</keyword>
<protein>
    <recommendedName>
        <fullName evidence="2">AB hydrolase-1 domain-containing protein</fullName>
    </recommendedName>
</protein>
<dbReference type="SUPFAM" id="SSF53474">
    <property type="entry name" value="alpha/beta-Hydrolases"/>
    <property type="match status" value="1"/>
</dbReference>
<dbReference type="Proteomes" id="UP001161438">
    <property type="component" value="Chromosome 12"/>
</dbReference>
<dbReference type="Pfam" id="PF00561">
    <property type="entry name" value="Abhydrolase_1"/>
    <property type="match status" value="1"/>
</dbReference>
<dbReference type="PANTHER" id="PTHR42977:SF3">
    <property type="entry name" value="AB HYDROLASE-1 DOMAIN-CONTAINING PROTEIN"/>
    <property type="match status" value="1"/>
</dbReference>
<proteinExistence type="predicted"/>
<feature type="domain" description="AB hydrolase-1" evidence="2">
    <location>
        <begin position="30"/>
        <end position="199"/>
    </location>
</feature>
<dbReference type="InterPro" id="IPR000073">
    <property type="entry name" value="AB_hydrolase_1"/>
</dbReference>
<dbReference type="PANTHER" id="PTHR42977">
    <property type="entry name" value="HYDROLASE-RELATED"/>
    <property type="match status" value="1"/>
</dbReference>
<reference evidence="4" key="1">
    <citation type="submission" date="2022-10" db="EMBL/GenBank/DDBJ databases">
        <authorList>
            <person name="Byrne P K."/>
        </authorList>
    </citation>
    <scope>NUCLEOTIDE SEQUENCE</scope>
    <source>
        <strain evidence="4">IFO1815</strain>
    </source>
</reference>
<dbReference type="InterPro" id="IPR051340">
    <property type="entry name" value="Haloalkane_dehalogenase"/>
</dbReference>
<evidence type="ECO:0000313" key="4">
    <source>
        <dbReference type="EMBL" id="CAI4036161.1"/>
    </source>
</evidence>
<dbReference type="EMBL" id="OX365768">
    <property type="protein sequence ID" value="CAI4034885.1"/>
    <property type="molecule type" value="Genomic_DNA"/>
</dbReference>
<dbReference type="Gene3D" id="3.40.50.1820">
    <property type="entry name" value="alpha/beta hydrolase"/>
    <property type="match status" value="1"/>
</dbReference>
<dbReference type="Proteomes" id="UP001161438">
    <property type="component" value="Chromosome 14"/>
</dbReference>
<accession>A0AA35ISK6</accession>
<dbReference type="PRINTS" id="PR00111">
    <property type="entry name" value="ABHYDROLASE"/>
</dbReference>
<evidence type="ECO:0000313" key="5">
    <source>
        <dbReference type="Proteomes" id="UP001161438"/>
    </source>
</evidence>
<dbReference type="GeneID" id="80921049"/>
<sequence length="208" mass="23407">MLNIIAKFHKIQVQDGVKVWYREAGSAENPTILLLHGFPTSSNMFRNLIPLLSTHFLVIAPDLPGFGFTETPDNYMFSFDTLSESVGYFLGALRIKKCCIYIFDYGSPVGFRLALKHPSKITGIITQNGNAYEEGLDDRFWGPLKKYWKSYQNDPVFIEALVSYVRDPANVISQYHDGVADIESVDPAGYTLDIALIQRSGQTDIQVK</sequence>
<name>A0AA35ISK6_SACMI</name>
<dbReference type="EMBL" id="OX365770">
    <property type="protein sequence ID" value="CAI4036161.1"/>
    <property type="molecule type" value="Genomic_DNA"/>
</dbReference>